<dbReference type="AlphaFoldDB" id="A0A0E9XQZ6"/>
<name>A0A0E9XQZ6_ANGAN</name>
<organism evidence="1">
    <name type="scientific">Anguilla anguilla</name>
    <name type="common">European freshwater eel</name>
    <name type="synonym">Muraena anguilla</name>
    <dbReference type="NCBI Taxonomy" id="7936"/>
    <lineage>
        <taxon>Eukaryota</taxon>
        <taxon>Metazoa</taxon>
        <taxon>Chordata</taxon>
        <taxon>Craniata</taxon>
        <taxon>Vertebrata</taxon>
        <taxon>Euteleostomi</taxon>
        <taxon>Actinopterygii</taxon>
        <taxon>Neopterygii</taxon>
        <taxon>Teleostei</taxon>
        <taxon>Anguilliformes</taxon>
        <taxon>Anguillidae</taxon>
        <taxon>Anguilla</taxon>
    </lineage>
</organism>
<protein>
    <submittedName>
        <fullName evidence="1">Uncharacterized protein</fullName>
    </submittedName>
</protein>
<evidence type="ECO:0000313" key="1">
    <source>
        <dbReference type="EMBL" id="JAI04832.1"/>
    </source>
</evidence>
<reference evidence="1" key="1">
    <citation type="submission" date="2014-11" db="EMBL/GenBank/DDBJ databases">
        <authorList>
            <person name="Amaro Gonzalez C."/>
        </authorList>
    </citation>
    <scope>NUCLEOTIDE SEQUENCE</scope>
</reference>
<accession>A0A0E9XQZ6</accession>
<dbReference type="EMBL" id="GBXM01003746">
    <property type="protein sequence ID" value="JAI04832.1"/>
    <property type="molecule type" value="Transcribed_RNA"/>
</dbReference>
<proteinExistence type="predicted"/>
<sequence>MLPLRTLVTFISLMVHDRLSTTTAQKESSVFF</sequence>
<reference evidence="1" key="2">
    <citation type="journal article" date="2015" name="Fish Shellfish Immunol.">
        <title>Early steps in the European eel (Anguilla anguilla)-Vibrio vulnificus interaction in the gills: Role of the RtxA13 toxin.</title>
        <authorList>
            <person name="Callol A."/>
            <person name="Pajuelo D."/>
            <person name="Ebbesson L."/>
            <person name="Teles M."/>
            <person name="MacKenzie S."/>
            <person name="Amaro C."/>
        </authorList>
    </citation>
    <scope>NUCLEOTIDE SEQUENCE</scope>
</reference>